<organism evidence="2 3">
    <name type="scientific">Smittium simulii</name>
    <dbReference type="NCBI Taxonomy" id="133385"/>
    <lineage>
        <taxon>Eukaryota</taxon>
        <taxon>Fungi</taxon>
        <taxon>Fungi incertae sedis</taxon>
        <taxon>Zoopagomycota</taxon>
        <taxon>Kickxellomycotina</taxon>
        <taxon>Harpellomycetes</taxon>
        <taxon>Harpellales</taxon>
        <taxon>Legeriomycetaceae</taxon>
        <taxon>Smittium</taxon>
    </lineage>
</organism>
<feature type="compositionally biased region" description="Low complexity" evidence="1">
    <location>
        <begin position="301"/>
        <end position="315"/>
    </location>
</feature>
<feature type="region of interest" description="Disordered" evidence="1">
    <location>
        <begin position="402"/>
        <end position="422"/>
    </location>
</feature>
<dbReference type="STRING" id="133385.A0A2T9YXN1"/>
<gene>
    <name evidence="2" type="ORF">BB561_000794</name>
</gene>
<dbReference type="AlphaFoldDB" id="A0A2T9YXN1"/>
<evidence type="ECO:0000313" key="3">
    <source>
        <dbReference type="Proteomes" id="UP000245383"/>
    </source>
</evidence>
<keyword evidence="3" id="KW-1185">Reference proteome</keyword>
<evidence type="ECO:0008006" key="4">
    <source>
        <dbReference type="Google" id="ProtNLM"/>
    </source>
</evidence>
<protein>
    <recommendedName>
        <fullName evidence="4">PH domain-containing protein</fullName>
    </recommendedName>
</protein>
<evidence type="ECO:0000313" key="2">
    <source>
        <dbReference type="EMBL" id="PVU97056.1"/>
    </source>
</evidence>
<reference evidence="2 3" key="1">
    <citation type="journal article" date="2018" name="MBio">
        <title>Comparative Genomics Reveals the Core Gene Toolbox for the Fungus-Insect Symbiosis.</title>
        <authorList>
            <person name="Wang Y."/>
            <person name="Stata M."/>
            <person name="Wang W."/>
            <person name="Stajich J.E."/>
            <person name="White M.M."/>
            <person name="Moncalvo J.M."/>
        </authorList>
    </citation>
    <scope>NUCLEOTIDE SEQUENCE [LARGE SCALE GENOMIC DNA]</scope>
    <source>
        <strain evidence="2 3">SWE-8-4</strain>
    </source>
</reference>
<feature type="compositionally biased region" description="Basic and acidic residues" evidence="1">
    <location>
        <begin position="261"/>
        <end position="273"/>
    </location>
</feature>
<feature type="compositionally biased region" description="Acidic residues" evidence="1">
    <location>
        <begin position="275"/>
        <end position="286"/>
    </location>
</feature>
<feature type="compositionally biased region" description="Basic residues" evidence="1">
    <location>
        <begin position="406"/>
        <end position="422"/>
    </location>
</feature>
<proteinExistence type="predicted"/>
<sequence>MLNIDILDLEKDITQEKEIEERFKKSIDIELEKIKRWEVEVVKRIKGVIKEYYTFKIDELNSEKVIFSQSQEKLDSFNYENEWNKFETKVRGDLARHTSINKNHHKKIAKIEASNKDIMEYIAEGPIKMKTGIIKTFKVYYAVLTSGLFLNIYKTQKSFQMKELPVQSLLVSVLDLIHKDEKGVYTIYNKDSKMFSSSKSVLGDTLDTPILHTDIGLIEKDKIEQNSKISWYVILYETMVKGRENGVGRATLKSSFGSKLPTDKTEESDKAVADELAEEVTGEPESSEMAIQRSTDNNEPSSSRKSSNQSKNSNKTENAAASLIDETSNADKNIEPIMNQKKLSIETKEDISNIKNKKIIDITEDEKVEDIITLSPKTTQDLTLQKIGTNISQNSCQTNDSLAKNLKTKKKKKVNKRGKVVV</sequence>
<feature type="region of interest" description="Disordered" evidence="1">
    <location>
        <begin position="251"/>
        <end position="332"/>
    </location>
</feature>
<accession>A0A2T9YXN1</accession>
<dbReference type="SUPFAM" id="SSF50729">
    <property type="entry name" value="PH domain-like"/>
    <property type="match status" value="1"/>
</dbReference>
<dbReference type="OrthoDB" id="5598057at2759"/>
<name>A0A2T9YXN1_9FUNG</name>
<dbReference type="Proteomes" id="UP000245383">
    <property type="component" value="Unassembled WGS sequence"/>
</dbReference>
<comment type="caution">
    <text evidence="2">The sequence shown here is derived from an EMBL/GenBank/DDBJ whole genome shotgun (WGS) entry which is preliminary data.</text>
</comment>
<dbReference type="EMBL" id="MBFR01000019">
    <property type="protein sequence ID" value="PVU97056.1"/>
    <property type="molecule type" value="Genomic_DNA"/>
</dbReference>
<evidence type="ECO:0000256" key="1">
    <source>
        <dbReference type="SAM" id="MobiDB-lite"/>
    </source>
</evidence>